<evidence type="ECO:0000256" key="4">
    <source>
        <dbReference type="PROSITE-ProRule" id="PRU00175"/>
    </source>
</evidence>
<keyword evidence="3" id="KW-0862">Zinc</keyword>
<feature type="domain" description="RING-type" evidence="5">
    <location>
        <begin position="19"/>
        <end position="60"/>
    </location>
</feature>
<dbReference type="SMART" id="SM00184">
    <property type="entry name" value="RING"/>
    <property type="match status" value="1"/>
</dbReference>
<dbReference type="AlphaFoldDB" id="A0A7J7LFJ5"/>
<comment type="caution">
    <text evidence="6">The sequence shown here is derived from an EMBL/GenBank/DDBJ whole genome shotgun (WGS) entry which is preliminary data.</text>
</comment>
<evidence type="ECO:0000256" key="1">
    <source>
        <dbReference type="ARBA" id="ARBA00022723"/>
    </source>
</evidence>
<proteinExistence type="predicted"/>
<protein>
    <recommendedName>
        <fullName evidence="5">RING-type domain-containing protein</fullName>
    </recommendedName>
</protein>
<dbReference type="PANTHER" id="PTHR46293:SF1">
    <property type="entry name" value="OS03G0632800 PROTEIN"/>
    <property type="match status" value="1"/>
</dbReference>
<dbReference type="InterPro" id="IPR013083">
    <property type="entry name" value="Znf_RING/FYVE/PHD"/>
</dbReference>
<accession>A0A7J7LFJ5</accession>
<evidence type="ECO:0000313" key="6">
    <source>
        <dbReference type="EMBL" id="KAF6141309.1"/>
    </source>
</evidence>
<sequence length="401" mass="45621">MANQVVRVRRECLGECMRCPLCNKLFNQATTISECLHTFCRKCIYQKLADEESDCCPVCNIDLGTAPEEKLRPDHSLQDLRAKIFPFKRRKVELHEDVPSSSLPVKRKERSLKSLVVNTPRISTQTGLTRKRTKAFARKRAALINSRFSIEEPIRILEDRQENSLSPETFGKIANKQISPLAESSNHHIPIKDTEKGVEPWEGKADLWKPLSCLVEAANRTKCNSKDAASPSEVLVPRKKVGKYLRKKIHDEKDVTTKPKKLSRMGRKKELPISPQLVLDARCVKPDRRASPIWLTLMASKEQEGYAPLPQISTSYLRIKDGHLPVSVIQKYLAKKLDLNEAEVEIKCRDQPVVPTLILHDLIDTWVRTAWTLSRVPTYVGSSAKDFVMVLAYSRKKVLVP</sequence>
<dbReference type="InterPro" id="IPR044807">
    <property type="entry name" value="DRIP1-like"/>
</dbReference>
<name>A0A7J7LFJ5_9MAGN</name>
<keyword evidence="7" id="KW-1185">Reference proteome</keyword>
<dbReference type="PANTHER" id="PTHR46293">
    <property type="entry name" value="E3 UBIQUITIN PROTEIN LIGASE DRIP1"/>
    <property type="match status" value="1"/>
</dbReference>
<dbReference type="Gene3D" id="3.10.20.90">
    <property type="entry name" value="Phosphatidylinositol 3-kinase Catalytic Subunit, Chain A, domain 1"/>
    <property type="match status" value="1"/>
</dbReference>
<keyword evidence="1" id="KW-0479">Metal-binding</keyword>
<gene>
    <name evidence="6" type="ORF">GIB67_024393</name>
</gene>
<dbReference type="OrthoDB" id="1305878at2759"/>
<dbReference type="Gene3D" id="3.30.40.10">
    <property type="entry name" value="Zinc/RING finger domain, C3HC4 (zinc finger)"/>
    <property type="match status" value="1"/>
</dbReference>
<dbReference type="GO" id="GO:0004842">
    <property type="term" value="F:ubiquitin-protein transferase activity"/>
    <property type="evidence" value="ECO:0007669"/>
    <property type="project" value="InterPro"/>
</dbReference>
<keyword evidence="2 4" id="KW-0863">Zinc-finger</keyword>
<dbReference type="InterPro" id="IPR017907">
    <property type="entry name" value="Znf_RING_CS"/>
</dbReference>
<organism evidence="6 7">
    <name type="scientific">Kingdonia uniflora</name>
    <dbReference type="NCBI Taxonomy" id="39325"/>
    <lineage>
        <taxon>Eukaryota</taxon>
        <taxon>Viridiplantae</taxon>
        <taxon>Streptophyta</taxon>
        <taxon>Embryophyta</taxon>
        <taxon>Tracheophyta</taxon>
        <taxon>Spermatophyta</taxon>
        <taxon>Magnoliopsida</taxon>
        <taxon>Ranunculales</taxon>
        <taxon>Circaeasteraceae</taxon>
        <taxon>Kingdonia</taxon>
    </lineage>
</organism>
<dbReference type="PROSITE" id="PS00518">
    <property type="entry name" value="ZF_RING_1"/>
    <property type="match status" value="1"/>
</dbReference>
<dbReference type="InterPro" id="IPR001841">
    <property type="entry name" value="Znf_RING"/>
</dbReference>
<evidence type="ECO:0000256" key="3">
    <source>
        <dbReference type="ARBA" id="ARBA00022833"/>
    </source>
</evidence>
<dbReference type="EMBL" id="JACGCM010002329">
    <property type="protein sequence ID" value="KAF6141309.1"/>
    <property type="molecule type" value="Genomic_DNA"/>
</dbReference>
<dbReference type="SUPFAM" id="SSF57850">
    <property type="entry name" value="RING/U-box"/>
    <property type="match status" value="1"/>
</dbReference>
<dbReference type="PROSITE" id="PS50089">
    <property type="entry name" value="ZF_RING_2"/>
    <property type="match status" value="1"/>
</dbReference>
<dbReference type="Pfam" id="PF13923">
    <property type="entry name" value="zf-C3HC4_2"/>
    <property type="match status" value="1"/>
</dbReference>
<dbReference type="GO" id="GO:0008270">
    <property type="term" value="F:zinc ion binding"/>
    <property type="evidence" value="ECO:0007669"/>
    <property type="project" value="UniProtKB-KW"/>
</dbReference>
<dbReference type="CDD" id="cd16525">
    <property type="entry name" value="RING-HC_PCGF"/>
    <property type="match status" value="1"/>
</dbReference>
<reference evidence="6 7" key="1">
    <citation type="journal article" date="2020" name="IScience">
        <title>Genome Sequencing of the Endangered Kingdonia uniflora (Circaeasteraceae, Ranunculales) Reveals Potential Mechanisms of Evolutionary Specialization.</title>
        <authorList>
            <person name="Sun Y."/>
            <person name="Deng T."/>
            <person name="Zhang A."/>
            <person name="Moore M.J."/>
            <person name="Landis J.B."/>
            <person name="Lin N."/>
            <person name="Zhang H."/>
            <person name="Zhang X."/>
            <person name="Huang J."/>
            <person name="Zhang X."/>
            <person name="Sun H."/>
            <person name="Wang H."/>
        </authorList>
    </citation>
    <scope>NUCLEOTIDE SEQUENCE [LARGE SCALE GENOMIC DNA]</scope>
    <source>
        <strain evidence="6">TB1705</strain>
        <tissue evidence="6">Leaf</tissue>
    </source>
</reference>
<evidence type="ECO:0000256" key="2">
    <source>
        <dbReference type="ARBA" id="ARBA00022771"/>
    </source>
</evidence>
<evidence type="ECO:0000259" key="5">
    <source>
        <dbReference type="PROSITE" id="PS50089"/>
    </source>
</evidence>
<evidence type="ECO:0000313" key="7">
    <source>
        <dbReference type="Proteomes" id="UP000541444"/>
    </source>
</evidence>
<dbReference type="Proteomes" id="UP000541444">
    <property type="component" value="Unassembled WGS sequence"/>
</dbReference>